<dbReference type="PANTHER" id="PTHR21177:SF4">
    <property type="entry name" value="IP06524P"/>
    <property type="match status" value="1"/>
</dbReference>
<organism evidence="3 4">
    <name type="scientific">Orchesella dallaii</name>
    <dbReference type="NCBI Taxonomy" id="48710"/>
    <lineage>
        <taxon>Eukaryota</taxon>
        <taxon>Metazoa</taxon>
        <taxon>Ecdysozoa</taxon>
        <taxon>Arthropoda</taxon>
        <taxon>Hexapoda</taxon>
        <taxon>Collembola</taxon>
        <taxon>Entomobryomorpha</taxon>
        <taxon>Entomobryoidea</taxon>
        <taxon>Orchesellidae</taxon>
        <taxon>Orchesellinae</taxon>
        <taxon>Orchesella</taxon>
    </lineage>
</organism>
<dbReference type="Pfam" id="PF16033">
    <property type="entry name" value="DUF4789"/>
    <property type="match status" value="1"/>
</dbReference>
<feature type="signal peptide" evidence="1">
    <location>
        <begin position="1"/>
        <end position="31"/>
    </location>
</feature>
<protein>
    <recommendedName>
        <fullName evidence="2">DUF4789 domain-containing protein</fullName>
    </recommendedName>
</protein>
<feature type="chain" id="PRO_5047521290" description="DUF4789 domain-containing protein" evidence="1">
    <location>
        <begin position="32"/>
        <end position="261"/>
    </location>
</feature>
<evidence type="ECO:0000313" key="3">
    <source>
        <dbReference type="EMBL" id="CAL8095289.1"/>
    </source>
</evidence>
<proteinExistence type="predicted"/>
<name>A0ABP1Q9Y4_9HEXA</name>
<evidence type="ECO:0000256" key="1">
    <source>
        <dbReference type="SAM" id="SignalP"/>
    </source>
</evidence>
<dbReference type="InterPro" id="IPR031993">
    <property type="entry name" value="DUF4789"/>
</dbReference>
<dbReference type="EMBL" id="CAXLJM020000027">
    <property type="protein sequence ID" value="CAL8095289.1"/>
    <property type="molecule type" value="Genomic_DNA"/>
</dbReference>
<accession>A0ABP1Q9Y4</accession>
<dbReference type="PANTHER" id="PTHR21177">
    <property type="entry name" value="IP06524P-RELATED"/>
    <property type="match status" value="1"/>
</dbReference>
<feature type="domain" description="DUF4789" evidence="2">
    <location>
        <begin position="74"/>
        <end position="169"/>
    </location>
</feature>
<keyword evidence="1" id="KW-0732">Signal</keyword>
<sequence>MLGKYIPFNQCHYCVYLLLFFITETVILVSSQNDVLDYEDSDRLNPGCPLRGSETFLRYKNDNRCYKANSQGPCPENMILFPHPFAKTYGFCDCFDARGDTTAEIAFLNNRNLTHCIPAIRAQVYVPERNRCYSVFDQGPCSAGKWLVLNATNYPICAKNTCTNPNKDAPRGSTKDPLSSEFVFALSSTSKCYRTMSQGYCAKSYELRFTSHHYVPQCRYISPTKLKCPAVSSTPEVRTIRCKPGSRYDYLANCSSSINPR</sequence>
<evidence type="ECO:0000313" key="4">
    <source>
        <dbReference type="Proteomes" id="UP001642540"/>
    </source>
</evidence>
<comment type="caution">
    <text evidence="3">The sequence shown here is derived from an EMBL/GenBank/DDBJ whole genome shotgun (WGS) entry which is preliminary data.</text>
</comment>
<evidence type="ECO:0000259" key="2">
    <source>
        <dbReference type="Pfam" id="PF16033"/>
    </source>
</evidence>
<gene>
    <name evidence="3" type="ORF">ODALV1_LOCUS9032</name>
</gene>
<dbReference type="Proteomes" id="UP001642540">
    <property type="component" value="Unassembled WGS sequence"/>
</dbReference>
<reference evidence="3 4" key="1">
    <citation type="submission" date="2024-08" db="EMBL/GenBank/DDBJ databases">
        <authorList>
            <person name="Cucini C."/>
            <person name="Frati F."/>
        </authorList>
    </citation>
    <scope>NUCLEOTIDE SEQUENCE [LARGE SCALE GENOMIC DNA]</scope>
</reference>
<keyword evidence="4" id="KW-1185">Reference proteome</keyword>